<name>A0A7S3FZQ9_9EUKA</name>
<dbReference type="PROSITE" id="PS50089">
    <property type="entry name" value="ZF_RING_2"/>
    <property type="match status" value="1"/>
</dbReference>
<keyword evidence="1" id="KW-0862">Zinc</keyword>
<feature type="compositionally biased region" description="Basic and acidic residues" evidence="2">
    <location>
        <begin position="140"/>
        <end position="181"/>
    </location>
</feature>
<dbReference type="SUPFAM" id="SSF57850">
    <property type="entry name" value="RING/U-box"/>
    <property type="match status" value="1"/>
</dbReference>
<feature type="domain" description="RING-type" evidence="3">
    <location>
        <begin position="409"/>
        <end position="453"/>
    </location>
</feature>
<dbReference type="Gene3D" id="3.30.40.10">
    <property type="entry name" value="Zinc/RING finger domain, C3HC4 (zinc finger)"/>
    <property type="match status" value="1"/>
</dbReference>
<evidence type="ECO:0000313" key="4">
    <source>
        <dbReference type="EMBL" id="CAE0242611.1"/>
    </source>
</evidence>
<keyword evidence="1" id="KW-0479">Metal-binding</keyword>
<feature type="region of interest" description="Disordered" evidence="2">
    <location>
        <begin position="249"/>
        <end position="283"/>
    </location>
</feature>
<feature type="compositionally biased region" description="Basic and acidic residues" evidence="2">
    <location>
        <begin position="259"/>
        <end position="269"/>
    </location>
</feature>
<sequence length="460" mass="51974">MHEERGCFLSGYTPSHSSDVQLDISKALLSVGDAYTSIAHAYYTLHQTVLRVEETIGKATSFYSDAVKLQANASRDREKGIGAAAAILSRMTHTFDIYPTQVWSCAELRIGVSMDLFQSLFSLLVSKWREVTFYGGGERTGAEEREREVERKGRERENERGKNKGQSGEKKEEGGMDRSGHDPYLQSILTAMSDVSEFSAKAEAAMQKSEQESMVREIVRNHQVHNLQHSRSVHFERYRQTCLMRAKVEERRRKKRREKEREGGEREETSSNGGRGGGERKDGCFYLLSHTRSEENESGESGSGMEYEELRQKECSICLQLLGCHPHEAIHGDEEEVDEEQNRRLRSSHLPNMAAALHSSRNRDARRHINMGVGLQKGRSGKGGGRQDGGGQGGEEKRLEEKEGGGKEESMRTSIIVRTLRCGHSFHADCLGLWEAFLRFDFDVDSPFCPYCRDTFPFLS</sequence>
<dbReference type="GO" id="GO:0008270">
    <property type="term" value="F:zinc ion binding"/>
    <property type="evidence" value="ECO:0007669"/>
    <property type="project" value="UniProtKB-KW"/>
</dbReference>
<dbReference type="EMBL" id="HBIB01007685">
    <property type="protein sequence ID" value="CAE0242611.1"/>
    <property type="molecule type" value="Transcribed_RNA"/>
</dbReference>
<feature type="compositionally biased region" description="Basic and acidic residues" evidence="2">
    <location>
        <begin position="394"/>
        <end position="410"/>
    </location>
</feature>
<feature type="region of interest" description="Disordered" evidence="2">
    <location>
        <begin position="139"/>
        <end position="183"/>
    </location>
</feature>
<dbReference type="AlphaFoldDB" id="A0A7S3FZQ9"/>
<feature type="compositionally biased region" description="Gly residues" evidence="2">
    <location>
        <begin position="381"/>
        <end position="393"/>
    </location>
</feature>
<organism evidence="4">
    <name type="scientific">Palpitomonas bilix</name>
    <dbReference type="NCBI Taxonomy" id="652834"/>
    <lineage>
        <taxon>Eukaryota</taxon>
        <taxon>Eukaryota incertae sedis</taxon>
    </lineage>
</organism>
<reference evidence="4" key="1">
    <citation type="submission" date="2021-01" db="EMBL/GenBank/DDBJ databases">
        <authorList>
            <person name="Corre E."/>
            <person name="Pelletier E."/>
            <person name="Niang G."/>
            <person name="Scheremetjew M."/>
            <person name="Finn R."/>
            <person name="Kale V."/>
            <person name="Holt S."/>
            <person name="Cochrane G."/>
            <person name="Meng A."/>
            <person name="Brown T."/>
            <person name="Cohen L."/>
        </authorList>
    </citation>
    <scope>NUCLEOTIDE SEQUENCE</scope>
    <source>
        <strain evidence="4">NIES-2562</strain>
    </source>
</reference>
<accession>A0A7S3FZQ9</accession>
<gene>
    <name evidence="4" type="ORF">PBIL07802_LOCUS4776</name>
</gene>
<evidence type="ECO:0000259" key="3">
    <source>
        <dbReference type="PROSITE" id="PS50089"/>
    </source>
</evidence>
<evidence type="ECO:0000256" key="1">
    <source>
        <dbReference type="PROSITE-ProRule" id="PRU00175"/>
    </source>
</evidence>
<dbReference type="InterPro" id="IPR001841">
    <property type="entry name" value="Znf_RING"/>
</dbReference>
<evidence type="ECO:0000256" key="2">
    <source>
        <dbReference type="SAM" id="MobiDB-lite"/>
    </source>
</evidence>
<dbReference type="InterPro" id="IPR013083">
    <property type="entry name" value="Znf_RING/FYVE/PHD"/>
</dbReference>
<protein>
    <recommendedName>
        <fullName evidence="3">RING-type domain-containing protein</fullName>
    </recommendedName>
</protein>
<feature type="region of interest" description="Disordered" evidence="2">
    <location>
        <begin position="372"/>
        <end position="410"/>
    </location>
</feature>
<proteinExistence type="predicted"/>
<keyword evidence="1" id="KW-0863">Zinc-finger</keyword>